<dbReference type="AlphaFoldDB" id="A0A1Q3ER23"/>
<sequence length="387" mass="43395">MTLPSEQWRDIATKVEASTNSTVALMELNALDEQDQRELDRLELGEFRRQQKRKMASPGSEVSPKVHDRKRKRSAGESRDAEVPDYRRVVLVLRPPLVDTPGSAPLSGGRAEEDVPSSPPLGKTGSTGVPPSLSQDRSSGLPFRAIEAELPEAPLEVEVVPLLPFYFLLTVTLDPSFEAHEELDAANARAIRMRDRLEDLEETVHRYRARAHVAEELIRKYPEDEGLYEVDLPSLSSLQNQLTASEAMVRRLATFAHRLYSADPANLLHHHNTYVGGLIEAIITLLSRSLLHPPERMRTVVELALEYLSQGRLTHGKLHLRSTSSLLYYYSNAADRVDGLYQDMLTHSRFSIEAAFLAAAQHASSFLLVIPFPFHKVPFPIISPLFL</sequence>
<feature type="compositionally biased region" description="Polar residues" evidence="2">
    <location>
        <begin position="124"/>
        <end position="138"/>
    </location>
</feature>
<dbReference type="EMBL" id="BDGU01001180">
    <property type="protein sequence ID" value="GAW09660.1"/>
    <property type="molecule type" value="Genomic_DNA"/>
</dbReference>
<organism evidence="3 4">
    <name type="scientific">Lentinula edodes</name>
    <name type="common">Shiitake mushroom</name>
    <name type="synonym">Lentinus edodes</name>
    <dbReference type="NCBI Taxonomy" id="5353"/>
    <lineage>
        <taxon>Eukaryota</taxon>
        <taxon>Fungi</taxon>
        <taxon>Dikarya</taxon>
        <taxon>Basidiomycota</taxon>
        <taxon>Agaricomycotina</taxon>
        <taxon>Agaricomycetes</taxon>
        <taxon>Agaricomycetidae</taxon>
        <taxon>Agaricales</taxon>
        <taxon>Marasmiineae</taxon>
        <taxon>Omphalotaceae</taxon>
        <taxon>Lentinula</taxon>
    </lineage>
</organism>
<comment type="caution">
    <text evidence="3">The sequence shown here is derived from an EMBL/GenBank/DDBJ whole genome shotgun (WGS) entry which is preliminary data.</text>
</comment>
<proteinExistence type="predicted"/>
<reference evidence="3 4" key="1">
    <citation type="submission" date="2016-08" db="EMBL/GenBank/DDBJ databases">
        <authorList>
            <consortium name="Lentinula edodes genome sequencing consortium"/>
            <person name="Sakamoto Y."/>
            <person name="Nakade K."/>
            <person name="Sato S."/>
            <person name="Yoshida Y."/>
            <person name="Miyazaki K."/>
            <person name="Natsume S."/>
            <person name="Konno N."/>
        </authorList>
    </citation>
    <scope>NUCLEOTIDE SEQUENCE [LARGE SCALE GENOMIC DNA]</scope>
    <source>
        <strain evidence="3 4">NBRC 111202</strain>
    </source>
</reference>
<evidence type="ECO:0000313" key="4">
    <source>
        <dbReference type="Proteomes" id="UP000188533"/>
    </source>
</evidence>
<evidence type="ECO:0000313" key="3">
    <source>
        <dbReference type="EMBL" id="GAW09660.1"/>
    </source>
</evidence>
<keyword evidence="4" id="KW-1185">Reference proteome</keyword>
<keyword evidence="1" id="KW-0175">Coiled coil</keyword>
<protein>
    <submittedName>
        <fullName evidence="3">Uncharacterized protein</fullName>
    </submittedName>
</protein>
<feature type="region of interest" description="Disordered" evidence="2">
    <location>
        <begin position="42"/>
        <end position="82"/>
    </location>
</feature>
<evidence type="ECO:0000256" key="2">
    <source>
        <dbReference type="SAM" id="MobiDB-lite"/>
    </source>
</evidence>
<evidence type="ECO:0000256" key="1">
    <source>
        <dbReference type="SAM" id="Coils"/>
    </source>
</evidence>
<dbReference type="Proteomes" id="UP000188533">
    <property type="component" value="Unassembled WGS sequence"/>
</dbReference>
<reference evidence="3 4" key="2">
    <citation type="submission" date="2017-02" db="EMBL/GenBank/DDBJ databases">
        <title>A genome survey and senescence transcriptome analysis in Lentinula edodes.</title>
        <authorList>
            <person name="Sakamoto Y."/>
            <person name="Nakade K."/>
            <person name="Sato S."/>
            <person name="Yoshida Y."/>
            <person name="Miyazaki K."/>
            <person name="Natsume S."/>
            <person name="Konno N."/>
        </authorList>
    </citation>
    <scope>NUCLEOTIDE SEQUENCE [LARGE SCALE GENOMIC DNA]</scope>
    <source>
        <strain evidence="3 4">NBRC 111202</strain>
    </source>
</reference>
<name>A0A1Q3ER23_LENED</name>
<feature type="coiled-coil region" evidence="1">
    <location>
        <begin position="180"/>
        <end position="217"/>
    </location>
</feature>
<accession>A0A1Q3ER23</accession>
<gene>
    <name evidence="3" type="ORF">LENED_011834</name>
</gene>
<feature type="region of interest" description="Disordered" evidence="2">
    <location>
        <begin position="98"/>
        <end position="138"/>
    </location>
</feature>